<keyword evidence="2" id="KW-1185">Reference proteome</keyword>
<dbReference type="AlphaFoldDB" id="A0AAU9MKL3"/>
<evidence type="ECO:0000313" key="2">
    <source>
        <dbReference type="Proteomes" id="UP001157418"/>
    </source>
</evidence>
<name>A0AAU9MKL3_9ASTR</name>
<dbReference type="Proteomes" id="UP001157418">
    <property type="component" value="Unassembled WGS sequence"/>
</dbReference>
<sequence length="141" mass="15890">MLRERRPSLSSSEICTSTINGSSHIYTTIISYLTRSFVDLQIWPLKTNLLSIEVAGVVLRLLLLVSHMVGGDSAMILYESKIQEHWISLATAGTIPVEQENIYNHGEIFWVFFWIFSCSVVNGESKSIGRRERWKVVGDGG</sequence>
<reference evidence="1 2" key="1">
    <citation type="submission" date="2022-01" db="EMBL/GenBank/DDBJ databases">
        <authorList>
            <person name="Xiong W."/>
            <person name="Schranz E."/>
        </authorList>
    </citation>
    <scope>NUCLEOTIDE SEQUENCE [LARGE SCALE GENOMIC DNA]</scope>
</reference>
<comment type="caution">
    <text evidence="1">The sequence shown here is derived from an EMBL/GenBank/DDBJ whole genome shotgun (WGS) entry which is preliminary data.</text>
</comment>
<proteinExistence type="predicted"/>
<gene>
    <name evidence="1" type="ORF">LVIROSA_LOCUS11888</name>
</gene>
<evidence type="ECO:0000313" key="1">
    <source>
        <dbReference type="EMBL" id="CAH1424699.1"/>
    </source>
</evidence>
<accession>A0AAU9MKL3</accession>
<organism evidence="1 2">
    <name type="scientific">Lactuca virosa</name>
    <dbReference type="NCBI Taxonomy" id="75947"/>
    <lineage>
        <taxon>Eukaryota</taxon>
        <taxon>Viridiplantae</taxon>
        <taxon>Streptophyta</taxon>
        <taxon>Embryophyta</taxon>
        <taxon>Tracheophyta</taxon>
        <taxon>Spermatophyta</taxon>
        <taxon>Magnoliopsida</taxon>
        <taxon>eudicotyledons</taxon>
        <taxon>Gunneridae</taxon>
        <taxon>Pentapetalae</taxon>
        <taxon>asterids</taxon>
        <taxon>campanulids</taxon>
        <taxon>Asterales</taxon>
        <taxon>Asteraceae</taxon>
        <taxon>Cichorioideae</taxon>
        <taxon>Cichorieae</taxon>
        <taxon>Lactucinae</taxon>
        <taxon>Lactuca</taxon>
    </lineage>
</organism>
<dbReference type="EMBL" id="CAKMRJ010001844">
    <property type="protein sequence ID" value="CAH1424699.1"/>
    <property type="molecule type" value="Genomic_DNA"/>
</dbReference>
<protein>
    <submittedName>
        <fullName evidence="1">Uncharacterized protein</fullName>
    </submittedName>
</protein>